<evidence type="ECO:0000313" key="1">
    <source>
        <dbReference type="EMBL" id="HFX14380.1"/>
    </source>
</evidence>
<name>A0A7C3RLD5_DICTH</name>
<dbReference type="AlphaFoldDB" id="A0A7C3RLD5"/>
<dbReference type="EMBL" id="DTIN01000044">
    <property type="protein sequence ID" value="HFX14380.1"/>
    <property type="molecule type" value="Genomic_DNA"/>
</dbReference>
<sequence>MNIEDIVRRAIEHYDPPTLNGIVALDLKTGEVFSYSSLENPVFNNTIVTLYVLSISRFPLDRLFSEKDLNIAKMLLGDSWNLSARDIANALGKDFKEIEDKIFEIIMDEDSPEEEIIENVLSYVRKVISL</sequence>
<gene>
    <name evidence="1" type="ORF">ENW00_09625</name>
</gene>
<organism evidence="1">
    <name type="scientific">Dictyoglomus thermophilum</name>
    <dbReference type="NCBI Taxonomy" id="14"/>
    <lineage>
        <taxon>Bacteria</taxon>
        <taxon>Pseudomonadati</taxon>
        <taxon>Dictyoglomota</taxon>
        <taxon>Dictyoglomia</taxon>
        <taxon>Dictyoglomales</taxon>
        <taxon>Dictyoglomaceae</taxon>
        <taxon>Dictyoglomus</taxon>
    </lineage>
</organism>
<accession>A0A7C3RLD5</accession>
<reference evidence="1" key="1">
    <citation type="journal article" date="2020" name="mSystems">
        <title>Genome- and Community-Level Interaction Insights into Carbon Utilization and Element Cycling Functions of Hydrothermarchaeota in Hydrothermal Sediment.</title>
        <authorList>
            <person name="Zhou Z."/>
            <person name="Liu Y."/>
            <person name="Xu W."/>
            <person name="Pan J."/>
            <person name="Luo Z.H."/>
            <person name="Li M."/>
        </authorList>
    </citation>
    <scope>NUCLEOTIDE SEQUENCE [LARGE SCALE GENOMIC DNA]</scope>
    <source>
        <strain evidence="1">SpSt-81</strain>
    </source>
</reference>
<protein>
    <submittedName>
        <fullName evidence="1">Uncharacterized protein</fullName>
    </submittedName>
</protein>
<proteinExistence type="predicted"/>
<comment type="caution">
    <text evidence="1">The sequence shown here is derived from an EMBL/GenBank/DDBJ whole genome shotgun (WGS) entry which is preliminary data.</text>
</comment>